<dbReference type="RefSeq" id="XP_011270329.1">
    <property type="nucleotide sequence ID" value="XM_011272027.1"/>
</dbReference>
<evidence type="ECO:0000313" key="6">
    <source>
        <dbReference type="EMBL" id="KJE92566.1"/>
    </source>
</evidence>
<keyword evidence="3 5" id="KW-1133">Transmembrane helix</keyword>
<dbReference type="FunCoup" id="A0A0D2UC23">
    <property type="interactions" value="268"/>
</dbReference>
<proteinExistence type="inferred from homology"/>
<dbReference type="GO" id="GO:0005794">
    <property type="term" value="C:Golgi apparatus"/>
    <property type="evidence" value="ECO:0007669"/>
    <property type="project" value="TreeGrafter"/>
</dbReference>
<dbReference type="GO" id="GO:0016020">
    <property type="term" value="C:membrane"/>
    <property type="evidence" value="ECO:0007669"/>
    <property type="project" value="UniProtKB-SubCell"/>
</dbReference>
<keyword evidence="7" id="KW-1185">Reference proteome</keyword>
<dbReference type="InParanoid" id="A0A0D2UC23"/>
<evidence type="ECO:0000256" key="3">
    <source>
        <dbReference type="ARBA" id="ARBA00022989"/>
    </source>
</evidence>
<protein>
    <recommendedName>
        <fullName evidence="5">PRA1 family protein</fullName>
    </recommendedName>
</protein>
<dbReference type="AlphaFoldDB" id="A0A0D2UC23"/>
<keyword evidence="2 5" id="KW-0812">Transmembrane</keyword>
<dbReference type="Pfam" id="PF03208">
    <property type="entry name" value="PRA1"/>
    <property type="match status" value="1"/>
</dbReference>
<dbReference type="PhylomeDB" id="A0A0D2UC23"/>
<evidence type="ECO:0000256" key="2">
    <source>
        <dbReference type="ARBA" id="ARBA00022692"/>
    </source>
</evidence>
<dbReference type="InterPro" id="IPR004895">
    <property type="entry name" value="Prenylated_rab_accept_PRA1"/>
</dbReference>
<accession>A0A0D2UC23</accession>
<organism evidence="6 7">
    <name type="scientific">Capsaspora owczarzaki (strain ATCC 30864)</name>
    <dbReference type="NCBI Taxonomy" id="595528"/>
    <lineage>
        <taxon>Eukaryota</taxon>
        <taxon>Filasterea</taxon>
        <taxon>Capsaspora</taxon>
    </lineage>
</organism>
<comment type="similarity">
    <text evidence="5">Belongs to the PRA1 family.</text>
</comment>
<dbReference type="OrthoDB" id="63113at2759"/>
<dbReference type="PANTHER" id="PTHR19317:SF0">
    <property type="entry name" value="PRENYLATED RAB ACCEPTOR PROTEIN 1"/>
    <property type="match status" value="1"/>
</dbReference>
<evidence type="ECO:0000256" key="1">
    <source>
        <dbReference type="ARBA" id="ARBA00004141"/>
    </source>
</evidence>
<comment type="subcellular location">
    <subcellularLocation>
        <location evidence="1 5">Membrane</location>
        <topology evidence="1 5">Multi-pass membrane protein</topology>
    </subcellularLocation>
</comment>
<name>A0A0D2UC23_CAPO3</name>
<dbReference type="EMBL" id="KE346364">
    <property type="protein sequence ID" value="KJE92566.1"/>
    <property type="molecule type" value="Genomic_DNA"/>
</dbReference>
<evidence type="ECO:0000256" key="5">
    <source>
        <dbReference type="RuleBase" id="RU363107"/>
    </source>
</evidence>
<evidence type="ECO:0000256" key="4">
    <source>
        <dbReference type="ARBA" id="ARBA00023136"/>
    </source>
</evidence>
<feature type="transmembrane region" description="Helical" evidence="5">
    <location>
        <begin position="160"/>
        <end position="193"/>
    </location>
</feature>
<feature type="transmembrane region" description="Helical" evidence="5">
    <location>
        <begin position="108"/>
        <end position="140"/>
    </location>
</feature>
<dbReference type="Proteomes" id="UP000008743">
    <property type="component" value="Unassembled WGS sequence"/>
</dbReference>
<sequence length="216" mass="22939">MQAFIEKFRGAPNASGSLDQLFQQTTSHADPAAITTAANAANNASAAPAPGFMTPASLAQSARQLHSQMPSARSWTEFLNAKRLSRPAGMGDLSARLWVNISHFQANYFAIFVALVIYCILTSPTLFLSLLVIIAVMALIALRQGRPLHVGGKEYTSRDLYMAVATVSIPLLFFASAGSAVFWVLGASIFVIVGHAVFMEIDPAAHAAASGQPTMV</sequence>
<dbReference type="eggNOG" id="KOG3142">
    <property type="taxonomic scope" value="Eukaryota"/>
</dbReference>
<evidence type="ECO:0000313" key="7">
    <source>
        <dbReference type="Proteomes" id="UP000008743"/>
    </source>
</evidence>
<gene>
    <name evidence="6" type="ORF">CAOG_008709</name>
</gene>
<reference evidence="7" key="1">
    <citation type="submission" date="2011-02" db="EMBL/GenBank/DDBJ databases">
        <title>The Genome Sequence of Capsaspora owczarzaki ATCC 30864.</title>
        <authorList>
            <person name="Russ C."/>
            <person name="Cuomo C."/>
            <person name="Burger G."/>
            <person name="Gray M.W."/>
            <person name="Holland P.W.H."/>
            <person name="King N."/>
            <person name="Lang F.B.F."/>
            <person name="Roger A.J."/>
            <person name="Ruiz-Trillo I."/>
            <person name="Young S.K."/>
            <person name="Zeng Q."/>
            <person name="Gargeya S."/>
            <person name="Alvarado L."/>
            <person name="Berlin A."/>
            <person name="Chapman S.B."/>
            <person name="Chen Z."/>
            <person name="Freedman E."/>
            <person name="Gellesch M."/>
            <person name="Goldberg J."/>
            <person name="Griggs A."/>
            <person name="Gujja S."/>
            <person name="Heilman E."/>
            <person name="Heiman D."/>
            <person name="Howarth C."/>
            <person name="Mehta T."/>
            <person name="Neiman D."/>
            <person name="Pearson M."/>
            <person name="Roberts A."/>
            <person name="Saif S."/>
            <person name="Shea T."/>
            <person name="Shenoy N."/>
            <person name="Sisk P."/>
            <person name="Stolte C."/>
            <person name="Sykes S."/>
            <person name="White J."/>
            <person name="Yandava C."/>
            <person name="Haas B."/>
            <person name="Nusbaum C."/>
            <person name="Birren B."/>
        </authorList>
    </citation>
    <scope>NUCLEOTIDE SEQUENCE</scope>
    <source>
        <strain evidence="7">ATCC 30864</strain>
    </source>
</reference>
<dbReference type="STRING" id="595528.A0A0D2UC23"/>
<keyword evidence="4 5" id="KW-0472">Membrane</keyword>
<dbReference type="PANTHER" id="PTHR19317">
    <property type="entry name" value="PRENYLATED RAB ACCEPTOR 1-RELATED"/>
    <property type="match status" value="1"/>
</dbReference>